<protein>
    <submittedName>
        <fullName evidence="1">Uncharacterized protein</fullName>
    </submittedName>
</protein>
<proteinExistence type="predicted"/>
<reference evidence="1" key="1">
    <citation type="submission" date="2022-12" db="EMBL/GenBank/DDBJ databases">
        <title>Draft Genome Sequences of Bacillus licheniformis and Bacillus paralicheniformis strains isolated from Irish skim milk powders.</title>
        <authorList>
            <person name="Lourenco A."/>
            <person name="Li F."/>
            <person name="Geraldine D."/>
            <person name="Tobin J.T."/>
            <person name="Butler F."/>
            <person name="Jordan K."/>
            <person name="Obrien T."/>
        </authorList>
    </citation>
    <scope>NUCLEOTIDE SEQUENCE</scope>
    <source>
        <strain evidence="1">3370</strain>
    </source>
</reference>
<feature type="non-terminal residue" evidence="1">
    <location>
        <position position="1"/>
    </location>
</feature>
<dbReference type="RefSeq" id="WP_274686294.1">
    <property type="nucleotide sequence ID" value="NZ_JARAFO010000866.1"/>
</dbReference>
<dbReference type="Proteomes" id="UP001216709">
    <property type="component" value="Unassembled WGS sequence"/>
</dbReference>
<organism evidence="1 2">
    <name type="scientific">Bacillus paralicheniformis</name>
    <dbReference type="NCBI Taxonomy" id="1648923"/>
    <lineage>
        <taxon>Bacteria</taxon>
        <taxon>Bacillati</taxon>
        <taxon>Bacillota</taxon>
        <taxon>Bacilli</taxon>
        <taxon>Bacillales</taxon>
        <taxon>Bacillaceae</taxon>
        <taxon>Bacillus</taxon>
    </lineage>
</organism>
<evidence type="ECO:0000313" key="2">
    <source>
        <dbReference type="Proteomes" id="UP001216709"/>
    </source>
</evidence>
<sequence>GEKSYMKKPYTFTLKQTRRASSLEEEENKMKKVLLTAVVLGAAISFSFVNHAPEAASQGDQVLLASRGSGA</sequence>
<accession>A0AAW6KJ00</accession>
<dbReference type="EMBL" id="JARAFO010000866">
    <property type="protein sequence ID" value="MDE1455860.1"/>
    <property type="molecule type" value="Genomic_DNA"/>
</dbReference>
<gene>
    <name evidence="1" type="ORF">PVN32_27580</name>
</gene>
<name>A0AAW6KJ00_9BACI</name>
<comment type="caution">
    <text evidence="1">The sequence shown here is derived from an EMBL/GenBank/DDBJ whole genome shotgun (WGS) entry which is preliminary data.</text>
</comment>
<evidence type="ECO:0000313" key="1">
    <source>
        <dbReference type="EMBL" id="MDE1455860.1"/>
    </source>
</evidence>
<dbReference type="AlphaFoldDB" id="A0AAW6KJ00"/>